<evidence type="ECO:0000313" key="3">
    <source>
        <dbReference type="Proteomes" id="UP001279734"/>
    </source>
</evidence>
<dbReference type="AlphaFoldDB" id="A0AAD3XX03"/>
<dbReference type="Proteomes" id="UP001279734">
    <property type="component" value="Unassembled WGS sequence"/>
</dbReference>
<dbReference type="EMBL" id="BSYO01000020">
    <property type="protein sequence ID" value="GMH19231.1"/>
    <property type="molecule type" value="Genomic_DNA"/>
</dbReference>
<keyword evidence="3" id="KW-1185">Reference proteome</keyword>
<organism evidence="2 3">
    <name type="scientific">Nepenthes gracilis</name>
    <name type="common">Slender pitcher plant</name>
    <dbReference type="NCBI Taxonomy" id="150966"/>
    <lineage>
        <taxon>Eukaryota</taxon>
        <taxon>Viridiplantae</taxon>
        <taxon>Streptophyta</taxon>
        <taxon>Embryophyta</taxon>
        <taxon>Tracheophyta</taxon>
        <taxon>Spermatophyta</taxon>
        <taxon>Magnoliopsida</taxon>
        <taxon>eudicotyledons</taxon>
        <taxon>Gunneridae</taxon>
        <taxon>Pentapetalae</taxon>
        <taxon>Caryophyllales</taxon>
        <taxon>Nepenthaceae</taxon>
        <taxon>Nepenthes</taxon>
    </lineage>
</organism>
<evidence type="ECO:0000256" key="1">
    <source>
        <dbReference type="SAM" id="MobiDB-lite"/>
    </source>
</evidence>
<feature type="compositionally biased region" description="Low complexity" evidence="1">
    <location>
        <begin position="188"/>
        <end position="197"/>
    </location>
</feature>
<gene>
    <name evidence="2" type="ORF">Nepgr_021072</name>
</gene>
<feature type="region of interest" description="Disordered" evidence="1">
    <location>
        <begin position="161"/>
        <end position="202"/>
    </location>
</feature>
<name>A0AAD3XX03_NEPGR</name>
<sequence length="341" mass="37083">MALFSNRFALLQTTEDSNPSIESQVFYQDSSQVILATAELPLIANKVGNGSSNLALPIDSSKFGVEGIDIELKVSLVSSTEVDGYPLRPNNRYDEQLLDPSCDLLSCCCRLELGPPLDDVTVGHEAPKLVGTDQVGFQGRQAVCDLPEYCLLDRTDEVPTSVDQEGSFEEGLHGVDKNVLGKGKHGDPGSSSSPLESSGRRECGDLSFQAQEVIVQVTSPSRSAIEVITLGAPHPSNSPLRLSDKREGGAYSNHAQEVENQVTTPSPSEQDGRKKIASWLHMLFSLLEGRVGLGLMGNFMHFARYDFILAFWQARFIVDGLAGMEPFRETKGKNPLAIPWS</sequence>
<protein>
    <submittedName>
        <fullName evidence="2">Uncharacterized protein</fullName>
    </submittedName>
</protein>
<reference evidence="2" key="1">
    <citation type="submission" date="2023-05" db="EMBL/GenBank/DDBJ databases">
        <title>Nepenthes gracilis genome sequencing.</title>
        <authorList>
            <person name="Fukushima K."/>
        </authorList>
    </citation>
    <scope>NUCLEOTIDE SEQUENCE</scope>
    <source>
        <strain evidence="2">SING2019-196</strain>
    </source>
</reference>
<proteinExistence type="predicted"/>
<comment type="caution">
    <text evidence="2">The sequence shown here is derived from an EMBL/GenBank/DDBJ whole genome shotgun (WGS) entry which is preliminary data.</text>
</comment>
<evidence type="ECO:0000313" key="2">
    <source>
        <dbReference type="EMBL" id="GMH19231.1"/>
    </source>
</evidence>
<accession>A0AAD3XX03</accession>